<comment type="pathway">
    <text evidence="1">Amino-acid biosynthesis; L-cysteine biosynthesis; L-cysteine from L-serine: step 1/2.</text>
</comment>
<dbReference type="InterPro" id="IPR045304">
    <property type="entry name" value="LbH_SAT"/>
</dbReference>
<dbReference type="InterPro" id="IPR011004">
    <property type="entry name" value="Trimer_LpxA-like_sf"/>
</dbReference>
<proteinExistence type="inferred from homology"/>
<protein>
    <recommendedName>
        <fullName evidence="3">serine O-acetyltransferase</fullName>
        <ecNumber evidence="3">2.3.1.30</ecNumber>
    </recommendedName>
</protein>
<evidence type="ECO:0000256" key="6">
    <source>
        <dbReference type="ARBA" id="ARBA00022737"/>
    </source>
</evidence>
<keyword evidence="5" id="KW-0808">Transferase</keyword>
<evidence type="ECO:0000256" key="4">
    <source>
        <dbReference type="ARBA" id="ARBA00022605"/>
    </source>
</evidence>
<dbReference type="NCBIfam" id="NF041874">
    <property type="entry name" value="EPS_EpsC"/>
    <property type="match status" value="1"/>
</dbReference>
<reference evidence="12" key="1">
    <citation type="journal article" date="2019" name="Int. J. Syst. Evol. Microbiol.">
        <title>The Global Catalogue of Microorganisms (GCM) 10K type strain sequencing project: providing services to taxonomists for standard genome sequencing and annotation.</title>
        <authorList>
            <consortium name="The Broad Institute Genomics Platform"/>
            <consortium name="The Broad Institute Genome Sequencing Center for Infectious Disease"/>
            <person name="Wu L."/>
            <person name="Ma J."/>
        </authorList>
    </citation>
    <scope>NUCLEOTIDE SEQUENCE [LARGE SCALE GENOMIC DNA]</scope>
    <source>
        <strain evidence="12">JCM 3399</strain>
    </source>
</reference>
<feature type="region of interest" description="Disordered" evidence="10">
    <location>
        <begin position="1"/>
        <end position="24"/>
    </location>
</feature>
<dbReference type="InterPro" id="IPR001451">
    <property type="entry name" value="Hexapep"/>
</dbReference>
<dbReference type="InterPro" id="IPR053376">
    <property type="entry name" value="Serine_acetyltransferase"/>
</dbReference>
<accession>A0ABQ2UQ39</accession>
<evidence type="ECO:0000256" key="5">
    <source>
        <dbReference type="ARBA" id="ARBA00022679"/>
    </source>
</evidence>
<dbReference type="SUPFAM" id="SSF51161">
    <property type="entry name" value="Trimeric LpxA-like enzymes"/>
    <property type="match status" value="1"/>
</dbReference>
<dbReference type="EC" id="2.3.1.30" evidence="3"/>
<evidence type="ECO:0000256" key="3">
    <source>
        <dbReference type="ARBA" id="ARBA00013266"/>
    </source>
</evidence>
<dbReference type="EMBL" id="BMRP01000001">
    <property type="protein sequence ID" value="GGU44383.1"/>
    <property type="molecule type" value="Genomic_DNA"/>
</dbReference>
<evidence type="ECO:0000313" key="11">
    <source>
        <dbReference type="EMBL" id="GGU44383.1"/>
    </source>
</evidence>
<comment type="catalytic activity">
    <reaction evidence="9">
        <text>L-serine + acetyl-CoA = O-acetyl-L-serine + CoA</text>
        <dbReference type="Rhea" id="RHEA:24560"/>
        <dbReference type="ChEBI" id="CHEBI:33384"/>
        <dbReference type="ChEBI" id="CHEBI:57287"/>
        <dbReference type="ChEBI" id="CHEBI:57288"/>
        <dbReference type="ChEBI" id="CHEBI:58340"/>
        <dbReference type="EC" id="2.3.1.30"/>
    </reaction>
</comment>
<organism evidence="11 12">
    <name type="scientific">Streptomyces albospinus</name>
    <dbReference type="NCBI Taxonomy" id="285515"/>
    <lineage>
        <taxon>Bacteria</taxon>
        <taxon>Bacillati</taxon>
        <taxon>Actinomycetota</taxon>
        <taxon>Actinomycetes</taxon>
        <taxon>Kitasatosporales</taxon>
        <taxon>Streptomycetaceae</taxon>
        <taxon>Streptomyces</taxon>
    </lineage>
</organism>
<evidence type="ECO:0000256" key="10">
    <source>
        <dbReference type="SAM" id="MobiDB-lite"/>
    </source>
</evidence>
<evidence type="ECO:0000313" key="12">
    <source>
        <dbReference type="Proteomes" id="UP000654471"/>
    </source>
</evidence>
<keyword evidence="6" id="KW-0677">Repeat</keyword>
<evidence type="ECO:0000256" key="1">
    <source>
        <dbReference type="ARBA" id="ARBA00004876"/>
    </source>
</evidence>
<dbReference type="Gene3D" id="2.160.10.10">
    <property type="entry name" value="Hexapeptide repeat proteins"/>
    <property type="match status" value="1"/>
</dbReference>
<dbReference type="InterPro" id="IPR018357">
    <property type="entry name" value="Hexapep_transf_CS"/>
</dbReference>
<dbReference type="Pfam" id="PF00132">
    <property type="entry name" value="Hexapep"/>
    <property type="match status" value="1"/>
</dbReference>
<comment type="similarity">
    <text evidence="2">Belongs to the transferase hexapeptide repeat family.</text>
</comment>
<dbReference type="RefSeq" id="WP_189295800.1">
    <property type="nucleotide sequence ID" value="NZ_BMRP01000001.1"/>
</dbReference>
<keyword evidence="4" id="KW-0028">Amino-acid biosynthesis</keyword>
<dbReference type="CDD" id="cd03354">
    <property type="entry name" value="LbH_SAT"/>
    <property type="match status" value="1"/>
</dbReference>
<feature type="compositionally biased region" description="Basic and acidic residues" evidence="10">
    <location>
        <begin position="13"/>
        <end position="22"/>
    </location>
</feature>
<evidence type="ECO:0000256" key="2">
    <source>
        <dbReference type="ARBA" id="ARBA00007274"/>
    </source>
</evidence>
<dbReference type="Gene3D" id="1.10.3130.10">
    <property type="entry name" value="serine acetyltransferase, domain 1"/>
    <property type="match status" value="1"/>
</dbReference>
<dbReference type="PANTHER" id="PTHR42811">
    <property type="entry name" value="SERINE ACETYLTRANSFERASE"/>
    <property type="match status" value="1"/>
</dbReference>
<feature type="compositionally biased region" description="Basic residues" evidence="10">
    <location>
        <begin position="1"/>
        <end position="12"/>
    </location>
</feature>
<dbReference type="PROSITE" id="PS00101">
    <property type="entry name" value="HEXAPEP_TRANSFERASES"/>
    <property type="match status" value="1"/>
</dbReference>
<evidence type="ECO:0000256" key="8">
    <source>
        <dbReference type="ARBA" id="ARBA00023315"/>
    </source>
</evidence>
<evidence type="ECO:0000256" key="7">
    <source>
        <dbReference type="ARBA" id="ARBA00023192"/>
    </source>
</evidence>
<dbReference type="InterPro" id="IPR042122">
    <property type="entry name" value="Ser_AcTrfase_N_sf"/>
</dbReference>
<name>A0ABQ2UQ39_9ACTN</name>
<sequence>MTRLLRRPAKRTKSGEEETDGRPRRRAIRTALRRAREDVQVVCDKDPAVTNPFEVLLYPHVHALWLYRAAHSLYLRDHRVAARAISMMGRFISGGIDIHPGARIGRRLFIDHGCGVVIGETVRIGDDVMLYHLVTLGSVGWWHDATRAPGAKRHPTLGDGVVVGTGACVLGPVDIGPDSMIGAKAVVMASLPPKSRVRPGQIVNRTAENGGQPHPVPAANPLPLRVANQYSSE</sequence>
<comment type="caution">
    <text evidence="11">The sequence shown here is derived from an EMBL/GenBank/DDBJ whole genome shotgun (WGS) entry which is preliminary data.</text>
</comment>
<keyword evidence="12" id="KW-1185">Reference proteome</keyword>
<dbReference type="Proteomes" id="UP000654471">
    <property type="component" value="Unassembled WGS sequence"/>
</dbReference>
<gene>
    <name evidence="11" type="ORF">GCM10010211_04980</name>
</gene>
<keyword evidence="8" id="KW-0012">Acyltransferase</keyword>
<keyword evidence="7" id="KW-0198">Cysteine biosynthesis</keyword>
<evidence type="ECO:0000256" key="9">
    <source>
        <dbReference type="ARBA" id="ARBA00049486"/>
    </source>
</evidence>